<organism evidence="2 3">
    <name type="scientific">Paenibacillus albilobatus</name>
    <dbReference type="NCBI Taxonomy" id="2716884"/>
    <lineage>
        <taxon>Bacteria</taxon>
        <taxon>Bacillati</taxon>
        <taxon>Bacillota</taxon>
        <taxon>Bacilli</taxon>
        <taxon>Bacillales</taxon>
        <taxon>Paenibacillaceae</taxon>
        <taxon>Paenibacillus</taxon>
    </lineage>
</organism>
<comment type="caution">
    <text evidence="2">The sequence shown here is derived from an EMBL/GenBank/DDBJ whole genome shotgun (WGS) entry which is preliminary data.</text>
</comment>
<evidence type="ECO:0000313" key="3">
    <source>
        <dbReference type="Proteomes" id="UP000679779"/>
    </source>
</evidence>
<feature type="transmembrane region" description="Helical" evidence="1">
    <location>
        <begin position="74"/>
        <end position="94"/>
    </location>
</feature>
<keyword evidence="1" id="KW-0472">Membrane</keyword>
<protein>
    <submittedName>
        <fullName evidence="2">Uncharacterized protein</fullName>
    </submittedName>
</protein>
<sequence length="95" mass="10741">MRPLKTGKKFDTFEEEDPYVPSRSRGLRLDLSGNGWLMAMLVVATVIYPILGMIVGGLVALLGDHEEKRNTGKFLLLLGLIIWLVRVLFVQLLMR</sequence>
<evidence type="ECO:0000313" key="2">
    <source>
        <dbReference type="EMBL" id="GIO30067.1"/>
    </source>
</evidence>
<keyword evidence="3" id="KW-1185">Reference proteome</keyword>
<gene>
    <name evidence="2" type="ORF">J2TS6_12080</name>
</gene>
<accession>A0A919XFX7</accession>
<keyword evidence="1" id="KW-1133">Transmembrane helix</keyword>
<dbReference type="Proteomes" id="UP000679779">
    <property type="component" value="Unassembled WGS sequence"/>
</dbReference>
<keyword evidence="1" id="KW-0812">Transmembrane</keyword>
<name>A0A919XFX7_9BACL</name>
<evidence type="ECO:0000256" key="1">
    <source>
        <dbReference type="SAM" id="Phobius"/>
    </source>
</evidence>
<proteinExistence type="predicted"/>
<dbReference type="AlphaFoldDB" id="A0A919XFX7"/>
<feature type="transmembrane region" description="Helical" evidence="1">
    <location>
        <begin position="36"/>
        <end position="62"/>
    </location>
</feature>
<reference evidence="2" key="1">
    <citation type="submission" date="2021-03" db="EMBL/GenBank/DDBJ databases">
        <title>Antimicrobial resistance genes in bacteria isolated from Japanese honey, and their potential for conferring macrolide and lincosamide resistance in the American foulbrood pathogen Paenibacillus larvae.</title>
        <authorList>
            <person name="Okamoto M."/>
            <person name="Kumagai M."/>
            <person name="Kanamori H."/>
            <person name="Takamatsu D."/>
        </authorList>
    </citation>
    <scope>NUCLEOTIDE SEQUENCE</scope>
    <source>
        <strain evidence="2">J2TS6</strain>
    </source>
</reference>
<dbReference type="EMBL" id="BORQ01000001">
    <property type="protein sequence ID" value="GIO30067.1"/>
    <property type="molecule type" value="Genomic_DNA"/>
</dbReference>